<dbReference type="PROSITE" id="PS00202">
    <property type="entry name" value="RUBREDOXIN"/>
    <property type="match status" value="1"/>
</dbReference>
<dbReference type="InterPro" id="IPR024934">
    <property type="entry name" value="Rubredoxin-like_dom"/>
</dbReference>
<keyword evidence="1" id="KW-0813">Transport</keyword>
<keyword evidence="7" id="KW-1185">Reference proteome</keyword>
<protein>
    <submittedName>
        <fullName evidence="6">Flavin reductase (DIM6/NTAB) family NADH-FMN oxidoreductase RutF/rubredoxin</fullName>
    </submittedName>
</protein>
<reference evidence="6 7" key="1">
    <citation type="submission" date="2023-07" db="EMBL/GenBank/DDBJ databases">
        <title>Genomic Encyclopedia of Type Strains, Phase IV (KMG-IV): sequencing the most valuable type-strain genomes for metagenomic binning, comparative biology and taxonomic classification.</title>
        <authorList>
            <person name="Goeker M."/>
        </authorList>
    </citation>
    <scope>NUCLEOTIDE SEQUENCE [LARGE SCALE GENOMIC DNA]</scope>
    <source>
        <strain evidence="6 7">DSM 12396</strain>
    </source>
</reference>
<evidence type="ECO:0000256" key="2">
    <source>
        <dbReference type="ARBA" id="ARBA00022723"/>
    </source>
</evidence>
<dbReference type="InterPro" id="IPR050526">
    <property type="entry name" value="Rubredoxin_ET"/>
</dbReference>
<evidence type="ECO:0000313" key="6">
    <source>
        <dbReference type="EMBL" id="MDQ0286284.1"/>
    </source>
</evidence>
<dbReference type="CDD" id="cd00730">
    <property type="entry name" value="rubredoxin"/>
    <property type="match status" value="1"/>
</dbReference>
<dbReference type="NCBIfam" id="NF045768">
    <property type="entry name" value="RubredRD"/>
    <property type="match status" value="1"/>
</dbReference>
<evidence type="ECO:0000256" key="3">
    <source>
        <dbReference type="ARBA" id="ARBA00022982"/>
    </source>
</evidence>
<dbReference type="InterPro" id="IPR012349">
    <property type="entry name" value="Split_barrel_FMN-bd"/>
</dbReference>
<evidence type="ECO:0000256" key="1">
    <source>
        <dbReference type="ARBA" id="ARBA00022448"/>
    </source>
</evidence>
<dbReference type="SUPFAM" id="SSF50475">
    <property type="entry name" value="FMN-binding split barrel"/>
    <property type="match status" value="1"/>
</dbReference>
<dbReference type="RefSeq" id="WP_307401207.1">
    <property type="nucleotide sequence ID" value="NZ_JAUSUX010000008.1"/>
</dbReference>
<keyword evidence="4" id="KW-0408">Iron</keyword>
<dbReference type="SMART" id="SM00903">
    <property type="entry name" value="Flavin_Reduct"/>
    <property type="match status" value="1"/>
</dbReference>
<proteinExistence type="predicted"/>
<dbReference type="PROSITE" id="PS50903">
    <property type="entry name" value="RUBREDOXIN_LIKE"/>
    <property type="match status" value="1"/>
</dbReference>
<dbReference type="InterPro" id="IPR024935">
    <property type="entry name" value="Rubredoxin_dom"/>
</dbReference>
<sequence length="231" mass="25578">MVFLDSKALHKISYGLYVITSKKGDRFNGQIANTVFQISNEPPTIAVSINKQNLTHGFIKESRVFAVSVLAQEAPLSLIGRFGFKSGREVDKFDGLKYELSQNGLPYPAEHVLAYLEAKVILEVDAGTHTIFIGELTDAKVLKEGTPMTYAYYHQVKRGSIPKTAPTFIQKQAEVTVKMDKYVCSVCGYVYDPEVGDPENGVPPGTSFEKLPDDWTCPVCGVSKGEFEKER</sequence>
<dbReference type="Pfam" id="PF00301">
    <property type="entry name" value="Rubredoxin"/>
    <property type="match status" value="1"/>
</dbReference>
<keyword evidence="2" id="KW-0479">Metal-binding</keyword>
<evidence type="ECO:0000259" key="5">
    <source>
        <dbReference type="PROSITE" id="PS50903"/>
    </source>
</evidence>
<dbReference type="Proteomes" id="UP001225644">
    <property type="component" value="Unassembled WGS sequence"/>
</dbReference>
<dbReference type="PANTHER" id="PTHR47627">
    <property type="entry name" value="RUBREDOXIN"/>
    <property type="match status" value="1"/>
</dbReference>
<evidence type="ECO:0000256" key="4">
    <source>
        <dbReference type="ARBA" id="ARBA00023004"/>
    </source>
</evidence>
<dbReference type="Gene3D" id="2.30.110.10">
    <property type="entry name" value="Electron Transport, Fmn-binding Protein, Chain A"/>
    <property type="match status" value="1"/>
</dbReference>
<accession>A0ABU0B1Y6</accession>
<keyword evidence="3" id="KW-0249">Electron transport</keyword>
<dbReference type="InterPro" id="IPR002563">
    <property type="entry name" value="Flavin_Rdtase-like_dom"/>
</dbReference>
<dbReference type="InterPro" id="IPR018527">
    <property type="entry name" value="Rubredoxin_Fe_BS"/>
</dbReference>
<dbReference type="PANTHER" id="PTHR47627:SF1">
    <property type="entry name" value="RUBREDOXIN-1-RELATED"/>
    <property type="match status" value="1"/>
</dbReference>
<name>A0ABU0B1Y6_9FIRM</name>
<dbReference type="SUPFAM" id="SSF57802">
    <property type="entry name" value="Rubredoxin-like"/>
    <property type="match status" value="1"/>
</dbReference>
<dbReference type="EMBL" id="JAUSUX010000008">
    <property type="protein sequence ID" value="MDQ0286284.1"/>
    <property type="molecule type" value="Genomic_DNA"/>
</dbReference>
<evidence type="ECO:0000313" key="7">
    <source>
        <dbReference type="Proteomes" id="UP001225644"/>
    </source>
</evidence>
<feature type="domain" description="Rubredoxin-like" evidence="5">
    <location>
        <begin position="179"/>
        <end position="230"/>
    </location>
</feature>
<dbReference type="Gene3D" id="2.20.28.10">
    <property type="match status" value="1"/>
</dbReference>
<dbReference type="PRINTS" id="PR00163">
    <property type="entry name" value="RUBREDOXIN"/>
</dbReference>
<organism evidence="6 7">
    <name type="scientific">Desulfofundulus luciae</name>
    <dbReference type="NCBI Taxonomy" id="74702"/>
    <lineage>
        <taxon>Bacteria</taxon>
        <taxon>Bacillati</taxon>
        <taxon>Bacillota</taxon>
        <taxon>Clostridia</taxon>
        <taxon>Eubacteriales</taxon>
        <taxon>Peptococcaceae</taxon>
        <taxon>Desulfofundulus</taxon>
    </lineage>
</organism>
<comment type="caution">
    <text evidence="6">The sequence shown here is derived from an EMBL/GenBank/DDBJ whole genome shotgun (WGS) entry which is preliminary data.</text>
</comment>
<dbReference type="Pfam" id="PF01613">
    <property type="entry name" value="Flavin_Reduct"/>
    <property type="match status" value="1"/>
</dbReference>
<gene>
    <name evidence="6" type="ORF">J2Z49_001396</name>
</gene>